<feature type="repeat" description="ANK" evidence="3">
    <location>
        <begin position="334"/>
        <end position="366"/>
    </location>
</feature>
<name>A0A8J2JKM8_9HEXA</name>
<sequence length="584" mass="63317">MIAERSSTDSKTDLHQCPAESQEMAMSLAAAAAAAAATASGGTDSGVETGNESNDIDVNISNGLHGFDSLENDVVHILVPPPPPTSPESANESQSHDESESEMSILGRDHYNEYPAEPINNFTDLNGDDCVTDMDRDIEEDELEITNALANSYEYQCRENKNLNGVEDLSNLPFAQGFTSMQAFAIPAFSPPPAPPATPTNLNTCKALMKFEFPELPKLSCQFVDPPAGFQSFMSLHQFKVEHGKGYSVVTPADEARKNECTALIPYEQRDLQKKTTARSSWNKKVGKKFRCQYMAGREEYNERRLRAAANAKNIPVLTKLLESGTDPNASDELGRTALHIAACKGFSEVVRLLLQSGANPNRKDSVGNTPLHLAACTNHFDVVTCLLRAGTDVSTLDNHGRNPLQLAQSKLKLIASSKQQPTEDAIKIKMEVQQIIEMMLEYLQKKGQDVEAELLNAFANRLTLSQTPDEVDADVKSLLANLSSLTLNAATSSASLHRYNKLSAAAIASSSNSVTSPLSRSYLQPAKFTVAGSTSGVLSARCPSMAENVPRPSEVVGSRCNDNNFNSGDTGDDPCRPPFTFFK</sequence>
<gene>
    <name evidence="5" type="ORF">AFUS01_LOCUS8446</name>
</gene>
<evidence type="ECO:0008006" key="7">
    <source>
        <dbReference type="Google" id="ProtNLM"/>
    </source>
</evidence>
<feature type="region of interest" description="Disordered" evidence="4">
    <location>
        <begin position="1"/>
        <end position="54"/>
    </location>
</feature>
<evidence type="ECO:0000256" key="4">
    <source>
        <dbReference type="SAM" id="MobiDB-lite"/>
    </source>
</evidence>
<evidence type="ECO:0000256" key="2">
    <source>
        <dbReference type="ARBA" id="ARBA00023043"/>
    </source>
</evidence>
<feature type="compositionally biased region" description="Low complexity" evidence="4">
    <location>
        <begin position="29"/>
        <end position="39"/>
    </location>
</feature>
<feature type="compositionally biased region" description="Polar residues" evidence="4">
    <location>
        <begin position="561"/>
        <end position="570"/>
    </location>
</feature>
<dbReference type="PROSITE" id="PS50297">
    <property type="entry name" value="ANK_REP_REGION"/>
    <property type="match status" value="2"/>
</dbReference>
<feature type="repeat" description="ANK" evidence="3">
    <location>
        <begin position="367"/>
        <end position="399"/>
    </location>
</feature>
<keyword evidence="2 3" id="KW-0040">ANK repeat</keyword>
<feature type="region of interest" description="Disordered" evidence="4">
    <location>
        <begin position="550"/>
        <end position="573"/>
    </location>
</feature>
<dbReference type="SMART" id="SM00248">
    <property type="entry name" value="ANK"/>
    <property type="match status" value="3"/>
</dbReference>
<feature type="compositionally biased region" description="Polar residues" evidence="4">
    <location>
        <begin position="40"/>
        <end position="53"/>
    </location>
</feature>
<keyword evidence="1" id="KW-0677">Repeat</keyword>
<dbReference type="InterPro" id="IPR002110">
    <property type="entry name" value="Ankyrin_rpt"/>
</dbReference>
<dbReference type="EMBL" id="CAJVCH010058765">
    <property type="protein sequence ID" value="CAG7719105.1"/>
    <property type="molecule type" value="Genomic_DNA"/>
</dbReference>
<feature type="region of interest" description="Disordered" evidence="4">
    <location>
        <begin position="77"/>
        <end position="103"/>
    </location>
</feature>
<dbReference type="OrthoDB" id="496981at2759"/>
<dbReference type="Pfam" id="PF12796">
    <property type="entry name" value="Ank_2"/>
    <property type="match status" value="1"/>
</dbReference>
<dbReference type="PROSITE" id="PS50088">
    <property type="entry name" value="ANK_REPEAT"/>
    <property type="match status" value="2"/>
</dbReference>
<dbReference type="Proteomes" id="UP000708208">
    <property type="component" value="Unassembled WGS sequence"/>
</dbReference>
<reference evidence="5" key="1">
    <citation type="submission" date="2021-06" db="EMBL/GenBank/DDBJ databases">
        <authorList>
            <person name="Hodson N. C."/>
            <person name="Mongue J. A."/>
            <person name="Jaron S. K."/>
        </authorList>
    </citation>
    <scope>NUCLEOTIDE SEQUENCE</scope>
</reference>
<evidence type="ECO:0000256" key="1">
    <source>
        <dbReference type="ARBA" id="ARBA00022737"/>
    </source>
</evidence>
<proteinExistence type="predicted"/>
<dbReference type="AlphaFoldDB" id="A0A8J2JKM8"/>
<protein>
    <recommendedName>
        <fullName evidence="7">Ankyrin repeat domain-containing protein 54</fullName>
    </recommendedName>
</protein>
<feature type="compositionally biased region" description="Basic and acidic residues" evidence="4">
    <location>
        <begin position="1"/>
        <end position="14"/>
    </location>
</feature>
<evidence type="ECO:0000313" key="6">
    <source>
        <dbReference type="Proteomes" id="UP000708208"/>
    </source>
</evidence>
<comment type="caution">
    <text evidence="5">The sequence shown here is derived from an EMBL/GenBank/DDBJ whole genome shotgun (WGS) entry which is preliminary data.</text>
</comment>
<evidence type="ECO:0000256" key="3">
    <source>
        <dbReference type="PROSITE-ProRule" id="PRU00023"/>
    </source>
</evidence>
<organism evidence="5 6">
    <name type="scientific">Allacma fusca</name>
    <dbReference type="NCBI Taxonomy" id="39272"/>
    <lineage>
        <taxon>Eukaryota</taxon>
        <taxon>Metazoa</taxon>
        <taxon>Ecdysozoa</taxon>
        <taxon>Arthropoda</taxon>
        <taxon>Hexapoda</taxon>
        <taxon>Collembola</taxon>
        <taxon>Symphypleona</taxon>
        <taxon>Sminthuridae</taxon>
        <taxon>Allacma</taxon>
    </lineage>
</organism>
<dbReference type="PANTHER" id="PTHR24171">
    <property type="entry name" value="ANKYRIN REPEAT DOMAIN-CONTAINING PROTEIN 39-RELATED"/>
    <property type="match status" value="1"/>
</dbReference>
<keyword evidence="6" id="KW-1185">Reference proteome</keyword>
<accession>A0A8J2JKM8</accession>
<evidence type="ECO:0000313" key="5">
    <source>
        <dbReference type="EMBL" id="CAG7719105.1"/>
    </source>
</evidence>